<evidence type="ECO:0000256" key="1">
    <source>
        <dbReference type="SAM" id="MobiDB-lite"/>
    </source>
</evidence>
<reference evidence="3 4" key="1">
    <citation type="submission" date="2019-07" db="EMBL/GenBank/DDBJ databases">
        <title>Tepidimonas alkaliphilus YIM 72238 draft genome.</title>
        <authorList>
            <person name="Da Costa M.S."/>
            <person name="Froufe H.J.C."/>
            <person name="Egas C."/>
            <person name="Albuquerque L."/>
        </authorList>
    </citation>
    <scope>NUCLEOTIDE SEQUENCE [LARGE SCALE GENOMIC DNA]</scope>
    <source>
        <strain evidence="3 4">YIM 72238</strain>
    </source>
</reference>
<dbReference type="EMBL" id="VJNB01000007">
    <property type="protein sequence ID" value="TSE19419.1"/>
    <property type="molecule type" value="Genomic_DNA"/>
</dbReference>
<organism evidence="3 4">
    <name type="scientific">Tepidimonas alkaliphilus</name>
    <dbReference type="NCBI Taxonomy" id="2588942"/>
    <lineage>
        <taxon>Bacteria</taxon>
        <taxon>Pseudomonadati</taxon>
        <taxon>Pseudomonadota</taxon>
        <taxon>Betaproteobacteria</taxon>
        <taxon>Burkholderiales</taxon>
        <taxon>Tepidimonas</taxon>
    </lineage>
</organism>
<dbReference type="NCBIfam" id="TIGR02099">
    <property type="entry name" value="YhdP family protein"/>
    <property type="match status" value="1"/>
</dbReference>
<evidence type="ECO:0000313" key="3">
    <source>
        <dbReference type="EMBL" id="TSE19419.1"/>
    </source>
</evidence>
<dbReference type="OrthoDB" id="8521382at2"/>
<evidence type="ECO:0000259" key="2">
    <source>
        <dbReference type="Pfam" id="PF13116"/>
    </source>
</evidence>
<feature type="domain" description="YhdP central" evidence="2">
    <location>
        <begin position="26"/>
        <end position="1336"/>
    </location>
</feature>
<proteinExistence type="predicted"/>
<dbReference type="Pfam" id="PF13116">
    <property type="entry name" value="YhdP"/>
    <property type="match status" value="1"/>
</dbReference>
<dbReference type="Proteomes" id="UP000315736">
    <property type="component" value="Unassembled WGS sequence"/>
</dbReference>
<sequence length="1355" mass="147177">MTPTQVPPSPPWPWRLWAAACTALWGLALAWWLALLLAWAALQWWIVPRADAWRIALEAAATRALGVRTSLQRLEVAGGGLTPHLILHGLRLHDAQGREALHVPQAQVVLSPRALLTLGLEQLVIDGLDVQVRRRADGRILVAGIELSADASQRSLADWLLAQREVVLRGARIEWIDEQRPHAPPLVLHDVLALARNSGWRHELRLDATPPPGWGQRLSWRARFTQPPWQLERGDWRRWSGPWYLEAPQLEAAPWAQAVDLTPWGLRSLQGRGALRAWGELRAGHWEALIADVRVEGVQVRWSGAAREPLALAHAHGRIEARRDGPRVQWRTQGLALRAADGADWPRGDVELSYTLDDQGDWRAWSVRADRLDLDVLQRLGRVLPLGAASRWLEALRPRGLAQGLELHWQAPPQPGQPARWSGRARVHRLALAAGEAPAEPGRWGRPGVEGMDADVELDERGGRASVALRRGAVILPGGLEEPRLPLEELTAQVRWRLDGHGPEVEVTELRLANADLQGQGRLRWRAARPAPSAPTSHGPGVLDLDVRLSRVEGSRVVRYLPLAVGPDTRAYLKAAIRSGRASDVRFQVQGDLAHFPFAQPQQGTFAVRARLHDVTLDYAPRDLLPAGQPSWPMLQGLQAELRIDGTRLEVRDARGGVAGLPSLRVASAQAQIPDLLAAAPRLQVQGVVRGPAVEALRFVAQSPVRGYTGGALDAAQASGAVEVALELAMPLDHVEDTRVRGQVRLAGNDLRLHTNAPTLRELRGTLDFTEQGFRVAQASARLLGGELRFSGGLQPGDEGQVRFQGQGVATAAGLAASPDWAWARWLGAAAQGEARYTVALQVQGGDLDLTVDSDLRGLALNLPAPLTKPASAPWPLRVTVQPLPAARDGAPRDRLQLRLQGETLPGAGLRAEYEREHRAGRVLVRRGRLGLGTDGPAWPDDGVLAVLRLPTLDADAWQARIAGGGGAELTASDAASYLPTRYDVRVDQLRWAGRTFEALGLSGARQGELWRLTVAAPQLEGRVEWDAAQSRVTARLARLRLPPGADVEVERLAAQPRALPAIDLVVDDLELGGRALGRLELRAVNQDAEAGGGARPWRLETLQLTLPEARLSAHGHWAPTAALTGPNQAVSARRTTLQLRLEIDDAGALLQRLGWAGALRGGRGRLQGQLDWLGSPLSLHTPTLAGELELELQRGQFLKADPGLAKLLGVLSLQSLPRRLALDFRDVFSEGFAFDRVRGHVQLARGVASTRDLQMRGVNAAVLMEGSADLVRETADLTAVIVPELNAGTASLLAALVNPATGLGTFLAQLVLRQPLQAAATQTYRISGPWDDPHVERLPRPAPETSLPISERTP</sequence>
<comment type="caution">
    <text evidence="3">The sequence shown here is derived from an EMBL/GenBank/DDBJ whole genome shotgun (WGS) entry which is preliminary data.</text>
</comment>
<keyword evidence="4" id="KW-1185">Reference proteome</keyword>
<dbReference type="PANTHER" id="PTHR38690">
    <property type="entry name" value="PROTEASE-RELATED"/>
    <property type="match status" value="1"/>
</dbReference>
<feature type="region of interest" description="Disordered" evidence="1">
    <location>
        <begin position="1329"/>
        <end position="1355"/>
    </location>
</feature>
<dbReference type="PANTHER" id="PTHR38690:SF1">
    <property type="entry name" value="PROTEASE"/>
    <property type="match status" value="1"/>
</dbReference>
<dbReference type="InterPro" id="IPR025263">
    <property type="entry name" value="YhdP_central"/>
</dbReference>
<accession>A0A554W773</accession>
<dbReference type="InterPro" id="IPR011836">
    <property type="entry name" value="YhdP"/>
</dbReference>
<evidence type="ECO:0000313" key="4">
    <source>
        <dbReference type="Proteomes" id="UP000315736"/>
    </source>
</evidence>
<gene>
    <name evidence="3" type="ORF">Talka_01508</name>
</gene>
<protein>
    <recommendedName>
        <fullName evidence="2">YhdP central domain-containing protein</fullName>
    </recommendedName>
</protein>
<dbReference type="RefSeq" id="WP_143890525.1">
    <property type="nucleotide sequence ID" value="NZ_VJNB01000007.1"/>
</dbReference>
<name>A0A554W773_9BURK</name>